<organism evidence="7 8">
    <name type="scientific">Candidatus Ventrousia excrementavium</name>
    <dbReference type="NCBI Taxonomy" id="2840961"/>
    <lineage>
        <taxon>Bacteria</taxon>
        <taxon>Bacillati</taxon>
        <taxon>Bacillota</taxon>
        <taxon>Clostridia</taxon>
        <taxon>Eubacteriales</taxon>
        <taxon>Clostridiaceae</taxon>
        <taxon>Clostridiaceae incertae sedis</taxon>
        <taxon>Candidatus Ventrousia</taxon>
    </lineage>
</organism>
<dbReference type="InterPro" id="IPR015422">
    <property type="entry name" value="PyrdxlP-dep_Trfase_small"/>
</dbReference>
<evidence type="ECO:0000256" key="2">
    <source>
        <dbReference type="ARBA" id="ARBA00012224"/>
    </source>
</evidence>
<accession>A0A9D1IVZ6</accession>
<dbReference type="GO" id="GO:0030170">
    <property type="term" value="F:pyridoxal phosphate binding"/>
    <property type="evidence" value="ECO:0007669"/>
    <property type="project" value="InterPro"/>
</dbReference>
<dbReference type="Proteomes" id="UP000824073">
    <property type="component" value="Unassembled WGS sequence"/>
</dbReference>
<sequence length="398" mass="44290">MGFDFETTLDRRNTNSAKWDGLEKKFGIADASDVVSMWIADMDFACAPEIVQAVQQTVAHPAYGYRSTPPEVQQAICLWQKKRFGLTVAPENLVLGSGVIPLYAAGLQAMTRKGDGVIIQSPVYYPFANAIESSNRVVVENPLIEEERDGKLTYSIDFDNLRTVAAREDVTAMIFCNPHNPVGRIWTPEEQRMVAEICCQNGVFLIADEIHADLALGKHKMVPFMKACPEHSGHAMSVTSPSKTFNVAGLHAAYANIPCTETREKIQARLNRNRSGGFGYLGAAALIAAYNHCDYYVDGLLKQLEKNANLVYDFLRERLPQVRVSDLQGTYLMWLDVTHVGVPKEKVERFLLDKAGVIFDPGAWFSPRYEGYGRMNIATNSATVLRAMEKIEKAVKSL</sequence>
<dbReference type="InterPro" id="IPR004839">
    <property type="entry name" value="Aminotransferase_I/II_large"/>
</dbReference>
<dbReference type="NCBIfam" id="TIGR04350">
    <property type="entry name" value="C_S_lyase_PatB"/>
    <property type="match status" value="1"/>
</dbReference>
<dbReference type="Pfam" id="PF00155">
    <property type="entry name" value="Aminotran_1_2"/>
    <property type="match status" value="1"/>
</dbReference>
<name>A0A9D1IVZ6_9CLOT</name>
<feature type="domain" description="Aminotransferase class I/classII large" evidence="6">
    <location>
        <begin position="34"/>
        <end position="391"/>
    </location>
</feature>
<dbReference type="InterPro" id="IPR051798">
    <property type="entry name" value="Class-II_PLP-Dep_Aminotrans"/>
</dbReference>
<evidence type="ECO:0000313" key="8">
    <source>
        <dbReference type="Proteomes" id="UP000824073"/>
    </source>
</evidence>
<dbReference type="GO" id="GO:0008483">
    <property type="term" value="F:transaminase activity"/>
    <property type="evidence" value="ECO:0007669"/>
    <property type="project" value="UniProtKB-KW"/>
</dbReference>
<keyword evidence="7" id="KW-0032">Aminotransferase</keyword>
<protein>
    <recommendedName>
        <fullName evidence="2">cysteine-S-conjugate beta-lyase</fullName>
        <ecNumber evidence="2">4.4.1.13</ecNumber>
    </recommendedName>
</protein>
<keyword evidence="4" id="KW-0456">Lyase</keyword>
<evidence type="ECO:0000256" key="3">
    <source>
        <dbReference type="ARBA" id="ARBA00022898"/>
    </source>
</evidence>
<dbReference type="EMBL" id="DVMR01000028">
    <property type="protein sequence ID" value="HIU43147.1"/>
    <property type="molecule type" value="Genomic_DNA"/>
</dbReference>
<dbReference type="EC" id="4.4.1.13" evidence="2"/>
<dbReference type="PANTHER" id="PTHR43525">
    <property type="entry name" value="PROTEIN MALY"/>
    <property type="match status" value="1"/>
</dbReference>
<reference evidence="7" key="2">
    <citation type="journal article" date="2021" name="PeerJ">
        <title>Extensive microbial diversity within the chicken gut microbiome revealed by metagenomics and culture.</title>
        <authorList>
            <person name="Gilroy R."/>
            <person name="Ravi A."/>
            <person name="Getino M."/>
            <person name="Pursley I."/>
            <person name="Horton D.L."/>
            <person name="Alikhan N.F."/>
            <person name="Baker D."/>
            <person name="Gharbi K."/>
            <person name="Hall N."/>
            <person name="Watson M."/>
            <person name="Adriaenssens E.M."/>
            <person name="Foster-Nyarko E."/>
            <person name="Jarju S."/>
            <person name="Secka A."/>
            <person name="Antonio M."/>
            <person name="Oren A."/>
            <person name="Chaudhuri R.R."/>
            <person name="La Ragione R."/>
            <person name="Hildebrand F."/>
            <person name="Pallen M.J."/>
        </authorList>
    </citation>
    <scope>NUCLEOTIDE SEQUENCE</scope>
    <source>
        <strain evidence="7">CHK191-8634</strain>
    </source>
</reference>
<comment type="similarity">
    <text evidence="5">Belongs to the class-II pyridoxal-phosphate-dependent aminotransferase family. MalY/PatB cystathionine beta-lyase subfamily.</text>
</comment>
<dbReference type="SUPFAM" id="SSF53383">
    <property type="entry name" value="PLP-dependent transferases"/>
    <property type="match status" value="1"/>
</dbReference>
<dbReference type="Gene3D" id="3.90.1150.10">
    <property type="entry name" value="Aspartate Aminotransferase, domain 1"/>
    <property type="match status" value="1"/>
</dbReference>
<dbReference type="PANTHER" id="PTHR43525:SF1">
    <property type="entry name" value="PROTEIN MALY"/>
    <property type="match status" value="1"/>
</dbReference>
<comment type="caution">
    <text evidence="7">The sequence shown here is derived from an EMBL/GenBank/DDBJ whole genome shotgun (WGS) entry which is preliminary data.</text>
</comment>
<evidence type="ECO:0000256" key="4">
    <source>
        <dbReference type="ARBA" id="ARBA00023239"/>
    </source>
</evidence>
<dbReference type="AlphaFoldDB" id="A0A9D1IVZ6"/>
<comment type="cofactor">
    <cofactor evidence="1">
        <name>pyridoxal 5'-phosphate</name>
        <dbReference type="ChEBI" id="CHEBI:597326"/>
    </cofactor>
</comment>
<evidence type="ECO:0000259" key="6">
    <source>
        <dbReference type="Pfam" id="PF00155"/>
    </source>
</evidence>
<dbReference type="CDD" id="cd00609">
    <property type="entry name" value="AAT_like"/>
    <property type="match status" value="1"/>
</dbReference>
<keyword evidence="7" id="KW-0808">Transferase</keyword>
<dbReference type="Gene3D" id="3.40.640.10">
    <property type="entry name" value="Type I PLP-dependent aspartate aminotransferase-like (Major domain)"/>
    <property type="match status" value="1"/>
</dbReference>
<evidence type="ECO:0000256" key="1">
    <source>
        <dbReference type="ARBA" id="ARBA00001933"/>
    </source>
</evidence>
<evidence type="ECO:0000313" key="7">
    <source>
        <dbReference type="EMBL" id="HIU43147.1"/>
    </source>
</evidence>
<dbReference type="InterPro" id="IPR027619">
    <property type="entry name" value="C-S_lyase_PatB-like"/>
</dbReference>
<gene>
    <name evidence="7" type="ORF">IAB67_02490</name>
</gene>
<evidence type="ECO:0000256" key="5">
    <source>
        <dbReference type="ARBA" id="ARBA00037974"/>
    </source>
</evidence>
<dbReference type="InterPro" id="IPR015424">
    <property type="entry name" value="PyrdxlP-dep_Trfase"/>
</dbReference>
<dbReference type="GO" id="GO:0047804">
    <property type="term" value="F:cysteine-S-conjugate beta-lyase activity"/>
    <property type="evidence" value="ECO:0007669"/>
    <property type="project" value="UniProtKB-EC"/>
</dbReference>
<dbReference type="InterPro" id="IPR015421">
    <property type="entry name" value="PyrdxlP-dep_Trfase_major"/>
</dbReference>
<reference evidence="7" key="1">
    <citation type="submission" date="2020-10" db="EMBL/GenBank/DDBJ databases">
        <authorList>
            <person name="Gilroy R."/>
        </authorList>
    </citation>
    <scope>NUCLEOTIDE SEQUENCE</scope>
    <source>
        <strain evidence="7">CHK191-8634</strain>
    </source>
</reference>
<proteinExistence type="inferred from homology"/>
<keyword evidence="3" id="KW-0663">Pyridoxal phosphate</keyword>